<accession>A0AAE0J7Q2</accession>
<dbReference type="EMBL" id="JAUEPP010000008">
    <property type="protein sequence ID" value="KAK3338100.1"/>
    <property type="molecule type" value="Genomic_DNA"/>
</dbReference>
<name>A0AAE0J7Q2_9PEZI</name>
<gene>
    <name evidence="2" type="ORF">B0H65DRAFT_477740</name>
</gene>
<proteinExistence type="predicted"/>
<dbReference type="GeneID" id="87864599"/>
<evidence type="ECO:0000313" key="2">
    <source>
        <dbReference type="EMBL" id="KAK3338100.1"/>
    </source>
</evidence>
<keyword evidence="3" id="KW-1185">Reference proteome</keyword>
<evidence type="ECO:0000313" key="3">
    <source>
        <dbReference type="Proteomes" id="UP001278500"/>
    </source>
</evidence>
<dbReference type="Proteomes" id="UP001278500">
    <property type="component" value="Unassembled WGS sequence"/>
</dbReference>
<dbReference type="AlphaFoldDB" id="A0AAE0J7Q2"/>
<feature type="region of interest" description="Disordered" evidence="1">
    <location>
        <begin position="160"/>
        <end position="191"/>
    </location>
</feature>
<feature type="region of interest" description="Disordered" evidence="1">
    <location>
        <begin position="1"/>
        <end position="51"/>
    </location>
</feature>
<reference evidence="2" key="1">
    <citation type="journal article" date="2023" name="Mol. Phylogenet. Evol.">
        <title>Genome-scale phylogeny and comparative genomics of the fungal order Sordariales.</title>
        <authorList>
            <person name="Hensen N."/>
            <person name="Bonometti L."/>
            <person name="Westerberg I."/>
            <person name="Brannstrom I.O."/>
            <person name="Guillou S."/>
            <person name="Cros-Aarteil S."/>
            <person name="Calhoun S."/>
            <person name="Haridas S."/>
            <person name="Kuo A."/>
            <person name="Mondo S."/>
            <person name="Pangilinan J."/>
            <person name="Riley R."/>
            <person name="LaButti K."/>
            <person name="Andreopoulos B."/>
            <person name="Lipzen A."/>
            <person name="Chen C."/>
            <person name="Yan M."/>
            <person name="Daum C."/>
            <person name="Ng V."/>
            <person name="Clum A."/>
            <person name="Steindorff A."/>
            <person name="Ohm R.A."/>
            <person name="Martin F."/>
            <person name="Silar P."/>
            <person name="Natvig D.O."/>
            <person name="Lalanne C."/>
            <person name="Gautier V."/>
            <person name="Ament-Velasquez S.L."/>
            <person name="Kruys A."/>
            <person name="Hutchinson M.I."/>
            <person name="Powell A.J."/>
            <person name="Barry K."/>
            <person name="Miller A.N."/>
            <person name="Grigoriev I.V."/>
            <person name="Debuchy R."/>
            <person name="Gladieux P."/>
            <person name="Hiltunen Thoren M."/>
            <person name="Johannesson H."/>
        </authorList>
    </citation>
    <scope>NUCLEOTIDE SEQUENCE</scope>
    <source>
        <strain evidence="2">CBS 560.94</strain>
    </source>
</reference>
<protein>
    <submittedName>
        <fullName evidence="2">Uncharacterized protein</fullName>
    </submittedName>
</protein>
<evidence type="ECO:0000256" key="1">
    <source>
        <dbReference type="SAM" id="MobiDB-lite"/>
    </source>
</evidence>
<comment type="caution">
    <text evidence="2">The sequence shown here is derived from an EMBL/GenBank/DDBJ whole genome shotgun (WGS) entry which is preliminary data.</text>
</comment>
<reference evidence="2" key="2">
    <citation type="submission" date="2023-06" db="EMBL/GenBank/DDBJ databases">
        <authorList>
            <consortium name="Lawrence Berkeley National Laboratory"/>
            <person name="Haridas S."/>
            <person name="Hensen N."/>
            <person name="Bonometti L."/>
            <person name="Westerberg I."/>
            <person name="Brannstrom I.O."/>
            <person name="Guillou S."/>
            <person name="Cros-Aarteil S."/>
            <person name="Calhoun S."/>
            <person name="Kuo A."/>
            <person name="Mondo S."/>
            <person name="Pangilinan J."/>
            <person name="Riley R."/>
            <person name="Labutti K."/>
            <person name="Andreopoulos B."/>
            <person name="Lipzen A."/>
            <person name="Chen C."/>
            <person name="Yanf M."/>
            <person name="Daum C."/>
            <person name="Ng V."/>
            <person name="Clum A."/>
            <person name="Steindorff A."/>
            <person name="Ohm R."/>
            <person name="Martin F."/>
            <person name="Silar P."/>
            <person name="Natvig D."/>
            <person name="Lalanne C."/>
            <person name="Gautier V."/>
            <person name="Ament-Velasquez S.L."/>
            <person name="Kruys A."/>
            <person name="Hutchinson M.I."/>
            <person name="Powell A.J."/>
            <person name="Barry K."/>
            <person name="Miller A.N."/>
            <person name="Grigoriev I.V."/>
            <person name="Debuchy R."/>
            <person name="Gladieux P."/>
            <person name="Thoren M.H."/>
            <person name="Johannesson H."/>
        </authorList>
    </citation>
    <scope>NUCLEOTIDE SEQUENCE</scope>
    <source>
        <strain evidence="2">CBS 560.94</strain>
    </source>
</reference>
<sequence>METHQRRRGSPASPASGDGSPPTRQHHPEAGKCGPSPPKRTQSSTGSRTDRHAWLIYPVVSRQPIPPPAPNTPRTMGWRTHEPLGLPLLPRPIQPPGETFRTCICGEPCKKGHFFRCPLVTWQNPRATSDAPHAFGTSHATFLARLRALKDEGLTGVTTTADGRLLGTRAPLPEPDDTDDEAFPIIPPSPS</sequence>
<organism evidence="2 3">
    <name type="scientific">Neurospora tetraspora</name>
    <dbReference type="NCBI Taxonomy" id="94610"/>
    <lineage>
        <taxon>Eukaryota</taxon>
        <taxon>Fungi</taxon>
        <taxon>Dikarya</taxon>
        <taxon>Ascomycota</taxon>
        <taxon>Pezizomycotina</taxon>
        <taxon>Sordariomycetes</taxon>
        <taxon>Sordariomycetidae</taxon>
        <taxon>Sordariales</taxon>
        <taxon>Sordariaceae</taxon>
        <taxon>Neurospora</taxon>
    </lineage>
</organism>
<feature type="compositionally biased region" description="Low complexity" evidence="1">
    <location>
        <begin position="10"/>
        <end position="22"/>
    </location>
</feature>
<dbReference type="RefSeq" id="XP_062677551.1">
    <property type="nucleotide sequence ID" value="XM_062827445.1"/>
</dbReference>